<name>A0A0F9LXP3_9ZZZZ</name>
<accession>A0A0F9LXP3</accession>
<dbReference type="AlphaFoldDB" id="A0A0F9LXP3"/>
<sequence>MILLRLIETNLNEYIKPNYIIITGDGKTELRLLRGLSRKLDRQKPIIFFPFSTHGRKTGLSALDAVQTYATRYRINSIIYIVDGDTFEDKPVDKEIKNYLTSKGFGEINISSINQALLINCKYGDKEIILYCIISGP</sequence>
<protein>
    <submittedName>
        <fullName evidence="1">Uncharacterized protein</fullName>
    </submittedName>
</protein>
<comment type="caution">
    <text evidence="1">The sequence shown here is derived from an EMBL/GenBank/DDBJ whole genome shotgun (WGS) entry which is preliminary data.</text>
</comment>
<organism evidence="1">
    <name type="scientific">marine sediment metagenome</name>
    <dbReference type="NCBI Taxonomy" id="412755"/>
    <lineage>
        <taxon>unclassified sequences</taxon>
        <taxon>metagenomes</taxon>
        <taxon>ecological metagenomes</taxon>
    </lineage>
</organism>
<proteinExistence type="predicted"/>
<dbReference type="EMBL" id="LAZR01006470">
    <property type="protein sequence ID" value="KKM91896.1"/>
    <property type="molecule type" value="Genomic_DNA"/>
</dbReference>
<evidence type="ECO:0000313" key="1">
    <source>
        <dbReference type="EMBL" id="KKM91896.1"/>
    </source>
</evidence>
<feature type="non-terminal residue" evidence="1">
    <location>
        <position position="137"/>
    </location>
</feature>
<gene>
    <name evidence="1" type="ORF">LCGC14_1223840</name>
</gene>
<reference evidence="1" key="1">
    <citation type="journal article" date="2015" name="Nature">
        <title>Complex archaea that bridge the gap between prokaryotes and eukaryotes.</title>
        <authorList>
            <person name="Spang A."/>
            <person name="Saw J.H."/>
            <person name="Jorgensen S.L."/>
            <person name="Zaremba-Niedzwiedzka K."/>
            <person name="Martijn J."/>
            <person name="Lind A.E."/>
            <person name="van Eijk R."/>
            <person name="Schleper C."/>
            <person name="Guy L."/>
            <person name="Ettema T.J."/>
        </authorList>
    </citation>
    <scope>NUCLEOTIDE SEQUENCE</scope>
</reference>